<feature type="domain" description="D-isomer specific 2-hydroxyacid dehydrogenase catalytic" evidence="5">
    <location>
        <begin position="27"/>
        <end position="320"/>
    </location>
</feature>
<accession>A0A1R3WY68</accession>
<evidence type="ECO:0000313" key="7">
    <source>
        <dbReference type="EMBL" id="SIT82685.1"/>
    </source>
</evidence>
<dbReference type="Pfam" id="PF00389">
    <property type="entry name" value="2-Hacid_dh"/>
    <property type="match status" value="1"/>
</dbReference>
<dbReference type="STRING" id="515897.SAMN05421849_1756"/>
<evidence type="ECO:0000256" key="4">
    <source>
        <dbReference type="RuleBase" id="RU003719"/>
    </source>
</evidence>
<dbReference type="InterPro" id="IPR036291">
    <property type="entry name" value="NAD(P)-bd_dom_sf"/>
</dbReference>
<keyword evidence="2 4" id="KW-0560">Oxidoreductase</keyword>
<dbReference type="InterPro" id="IPR006140">
    <property type="entry name" value="D-isomer_DH_NAD-bd"/>
</dbReference>
<dbReference type="PROSITE" id="PS00065">
    <property type="entry name" value="D_2_HYDROXYACID_DH_1"/>
    <property type="match status" value="1"/>
</dbReference>
<keyword evidence="8" id="KW-1185">Reference proteome</keyword>
<dbReference type="Proteomes" id="UP000192455">
    <property type="component" value="Unassembled WGS sequence"/>
</dbReference>
<feature type="domain" description="D-isomer specific 2-hydroxyacid dehydrogenase NAD-binding" evidence="6">
    <location>
        <begin position="113"/>
        <end position="292"/>
    </location>
</feature>
<dbReference type="AlphaFoldDB" id="A0A1R3WY68"/>
<dbReference type="InterPro" id="IPR050223">
    <property type="entry name" value="D-isomer_2-hydroxyacid_DH"/>
</dbReference>
<dbReference type="OrthoDB" id="9793626at2"/>
<dbReference type="CDD" id="cd05301">
    <property type="entry name" value="GDH"/>
    <property type="match status" value="1"/>
</dbReference>
<dbReference type="GO" id="GO:0005829">
    <property type="term" value="C:cytosol"/>
    <property type="evidence" value="ECO:0007669"/>
    <property type="project" value="TreeGrafter"/>
</dbReference>
<dbReference type="FunFam" id="3.40.50.720:FF:000203">
    <property type="entry name" value="D-3-phosphoglycerate dehydrogenase (SerA)"/>
    <property type="match status" value="1"/>
</dbReference>
<dbReference type="GO" id="GO:0016618">
    <property type="term" value="F:hydroxypyruvate reductase [NAD(P)H] activity"/>
    <property type="evidence" value="ECO:0007669"/>
    <property type="project" value="TreeGrafter"/>
</dbReference>
<proteinExistence type="inferred from homology"/>
<dbReference type="RefSeq" id="WP_076649500.1">
    <property type="nucleotide sequence ID" value="NZ_FTPS01000001.1"/>
</dbReference>
<keyword evidence="3" id="KW-0520">NAD</keyword>
<dbReference type="InterPro" id="IPR029752">
    <property type="entry name" value="D-isomer_DH_CS1"/>
</dbReference>
<dbReference type="EMBL" id="FTPS01000001">
    <property type="protein sequence ID" value="SIT82685.1"/>
    <property type="molecule type" value="Genomic_DNA"/>
</dbReference>
<evidence type="ECO:0000256" key="1">
    <source>
        <dbReference type="ARBA" id="ARBA00005854"/>
    </source>
</evidence>
<protein>
    <submittedName>
        <fullName evidence="7">Lactate dehydrogenase</fullName>
    </submittedName>
</protein>
<dbReference type="Gene3D" id="3.40.50.720">
    <property type="entry name" value="NAD(P)-binding Rossmann-like Domain"/>
    <property type="match status" value="2"/>
</dbReference>
<dbReference type="PANTHER" id="PTHR10996">
    <property type="entry name" value="2-HYDROXYACID DEHYDROGENASE-RELATED"/>
    <property type="match status" value="1"/>
</dbReference>
<dbReference type="PANTHER" id="PTHR10996:SF283">
    <property type="entry name" value="GLYOXYLATE_HYDROXYPYRUVATE REDUCTASE B"/>
    <property type="match status" value="1"/>
</dbReference>
<evidence type="ECO:0000256" key="2">
    <source>
        <dbReference type="ARBA" id="ARBA00023002"/>
    </source>
</evidence>
<dbReference type="InterPro" id="IPR006139">
    <property type="entry name" value="D-isomer_2_OHA_DH_cat_dom"/>
</dbReference>
<organism evidence="7 8">
    <name type="scientific">Pontibaca methylaminivorans</name>
    <dbReference type="NCBI Taxonomy" id="515897"/>
    <lineage>
        <taxon>Bacteria</taxon>
        <taxon>Pseudomonadati</taxon>
        <taxon>Pseudomonadota</taxon>
        <taxon>Alphaproteobacteria</taxon>
        <taxon>Rhodobacterales</taxon>
        <taxon>Roseobacteraceae</taxon>
        <taxon>Pontibaca</taxon>
    </lineage>
</organism>
<name>A0A1R3WY68_9RHOB</name>
<gene>
    <name evidence="7" type="ORF">SAMN05421849_1756</name>
</gene>
<evidence type="ECO:0000259" key="5">
    <source>
        <dbReference type="Pfam" id="PF00389"/>
    </source>
</evidence>
<evidence type="ECO:0000313" key="8">
    <source>
        <dbReference type="Proteomes" id="UP000192455"/>
    </source>
</evidence>
<dbReference type="GO" id="GO:0030267">
    <property type="term" value="F:glyoxylate reductase (NADPH) activity"/>
    <property type="evidence" value="ECO:0007669"/>
    <property type="project" value="TreeGrafter"/>
</dbReference>
<evidence type="ECO:0000259" key="6">
    <source>
        <dbReference type="Pfam" id="PF02826"/>
    </source>
</evidence>
<dbReference type="GO" id="GO:0051287">
    <property type="term" value="F:NAD binding"/>
    <property type="evidence" value="ECO:0007669"/>
    <property type="project" value="InterPro"/>
</dbReference>
<dbReference type="SUPFAM" id="SSF51735">
    <property type="entry name" value="NAD(P)-binding Rossmann-fold domains"/>
    <property type="match status" value="1"/>
</dbReference>
<evidence type="ECO:0000256" key="3">
    <source>
        <dbReference type="ARBA" id="ARBA00023027"/>
    </source>
</evidence>
<sequence>MSRERLTVVLPRRLPEPVETAMAALCDLVTREDDRPMSRDEMIAAVRQADVLVPTMAERIDAPFLAEAGTRLRLIANFGARVDHIDLSGARRRGILVTHAPDIATGDIADMAMTLILALTRRFPEGRALIRTNEWAGWSPAGPLGRRLEGRCLGILGMGRVGQALARRARAFGMDIHYHNRNPVPDAIAEELGATCWPSLDQMAARVDVMSVNCPATPGTFRLMNARRLALMKPGAVIVSTALGEVVDEVALTRMLRAGRLAGAGLDIRDADTGFNPRLRALDNVVLLPNMGAATLEGRIETGKRVIASIAAFAEGLAVPDRADAAAP</sequence>
<comment type="similarity">
    <text evidence="1 4">Belongs to the D-isomer specific 2-hydroxyacid dehydrogenase family.</text>
</comment>
<reference evidence="7 8" key="1">
    <citation type="submission" date="2017-01" db="EMBL/GenBank/DDBJ databases">
        <authorList>
            <person name="Mah S.A."/>
            <person name="Swanson W.J."/>
            <person name="Moy G.W."/>
            <person name="Vacquier V.D."/>
        </authorList>
    </citation>
    <scope>NUCLEOTIDE SEQUENCE [LARGE SCALE GENOMIC DNA]</scope>
    <source>
        <strain evidence="7 8">DSM 21219</strain>
    </source>
</reference>
<dbReference type="Pfam" id="PF02826">
    <property type="entry name" value="2-Hacid_dh_C"/>
    <property type="match status" value="1"/>
</dbReference>
<dbReference type="SUPFAM" id="SSF52283">
    <property type="entry name" value="Formate/glycerate dehydrogenase catalytic domain-like"/>
    <property type="match status" value="1"/>
</dbReference>